<evidence type="ECO:0000313" key="2">
    <source>
        <dbReference type="EMBL" id="SNY46223.1"/>
    </source>
</evidence>
<dbReference type="Proteomes" id="UP000231655">
    <property type="component" value="Unassembled WGS sequence"/>
</dbReference>
<proteinExistence type="predicted"/>
<reference evidence="1 4" key="2">
    <citation type="journal article" date="2018" name="Int. J. Syst. Evol. Microbiol.">
        <title>Pseudooceanicola lipolyticus sp. nov., a marine alphaproteobacterium, reclassification of Oceanicola flagellatus as Pseudooceanicola flagellatus comb. nov. and emended description of the genus Pseudooceanicola.</title>
        <authorList>
            <person name="Huang M.-M."/>
            <person name="Guo L.-L."/>
            <person name="Wu Y.-H."/>
            <person name="Lai Q.-L."/>
            <person name="Shao Z.-Z."/>
            <person name="Wang C.-S."/>
            <person name="Wu M."/>
            <person name="Xu X.-W."/>
        </authorList>
    </citation>
    <scope>NUCLEOTIDE SEQUENCE [LARGE SCALE GENOMIC DNA]</scope>
    <source>
        <strain evidence="1 4">Ar-45</strain>
    </source>
</reference>
<name>A0A285IE62_9RHOB</name>
<organism evidence="2 3">
    <name type="scientific">Pseudooceanicola antarcticus</name>
    <dbReference type="NCBI Taxonomy" id="1247613"/>
    <lineage>
        <taxon>Bacteria</taxon>
        <taxon>Pseudomonadati</taxon>
        <taxon>Pseudomonadota</taxon>
        <taxon>Alphaproteobacteria</taxon>
        <taxon>Rhodobacterales</taxon>
        <taxon>Paracoccaceae</taxon>
        <taxon>Pseudooceanicola</taxon>
    </lineage>
</organism>
<dbReference type="AlphaFoldDB" id="A0A285IE62"/>
<dbReference type="Proteomes" id="UP000231702">
    <property type="component" value="Unassembled WGS sequence"/>
</dbReference>
<evidence type="ECO:0000313" key="4">
    <source>
        <dbReference type="Proteomes" id="UP000231702"/>
    </source>
</evidence>
<protein>
    <submittedName>
        <fullName evidence="2">Uncharacterized protein</fullName>
    </submittedName>
</protein>
<dbReference type="RefSeq" id="WP_097144722.1">
    <property type="nucleotide sequence ID" value="NZ_OBEA01000002.1"/>
</dbReference>
<accession>A0A285IE62</accession>
<evidence type="ECO:0000313" key="3">
    <source>
        <dbReference type="Proteomes" id="UP000231655"/>
    </source>
</evidence>
<dbReference type="EMBL" id="OBEA01000002">
    <property type="protein sequence ID" value="SNY46223.1"/>
    <property type="molecule type" value="Genomic_DNA"/>
</dbReference>
<sequence length="222" mass="24829">MATRAEQTKFAGYLGCDEATGRYRVRSIDISHTGLLHKLTFPDQPALEEVFVEPLALEICDTLEGMDSQGEMLSRSDYELLLPGATFRKLRLHTSFHPTRGCEASFWFSSFEGQPLVALRHYTEALSRLPEMAQVGKLAIETIDRVLIPALNVISSIRASGAQHNLQVYADYTTRLVQEADDLILYAELVKRLVQNQDMSGETLEAAEGFLPEQLRRIARGG</sequence>
<dbReference type="OrthoDB" id="7872363at2"/>
<gene>
    <name evidence="1" type="ORF">CVM39_12220</name>
    <name evidence="2" type="ORF">SAMN06297129_0919</name>
</gene>
<evidence type="ECO:0000313" key="1">
    <source>
        <dbReference type="EMBL" id="PJE29193.1"/>
    </source>
</evidence>
<keyword evidence="4" id="KW-1185">Reference proteome</keyword>
<reference evidence="2 3" key="1">
    <citation type="submission" date="2017-09" db="EMBL/GenBank/DDBJ databases">
        <authorList>
            <person name="Ehlers B."/>
            <person name="Leendertz F.H."/>
        </authorList>
    </citation>
    <scope>NUCLEOTIDE SEQUENCE [LARGE SCALE GENOMIC DNA]</scope>
    <source>
        <strain evidence="2 3">CGMCC 1.12662</strain>
    </source>
</reference>
<dbReference type="EMBL" id="PGTD01000016">
    <property type="protein sequence ID" value="PJE29193.1"/>
    <property type="molecule type" value="Genomic_DNA"/>
</dbReference>